<gene>
    <name evidence="2" type="ORF">KTN04_11155</name>
</gene>
<sequence length="108" mass="12431">MPEQRANLYDAIPAELPQEMFSDLLTAGSVRIERILSRGQTSPASGWYDQDEHEWVLVLEGAAELTYASGEVVRLERGDYLNIPAHRRHRVSWTDPDQTTLWLAVFYR</sequence>
<proteinExistence type="predicted"/>
<keyword evidence="3" id="KW-1185">Reference proteome</keyword>
<comment type="caution">
    <text evidence="2">The sequence shown here is derived from an EMBL/GenBank/DDBJ whole genome shotgun (WGS) entry which is preliminary data.</text>
</comment>
<dbReference type="InterPro" id="IPR013096">
    <property type="entry name" value="Cupin_2"/>
</dbReference>
<protein>
    <submittedName>
        <fullName evidence="2">Cupin domain-containing protein</fullName>
    </submittedName>
</protein>
<name>A0ABS6MCJ9_9GAMM</name>
<reference evidence="2 3" key="1">
    <citation type="submission" date="2021-06" db="EMBL/GenBank/DDBJ databases">
        <title>Bacterium isolated from marine sediment.</title>
        <authorList>
            <person name="Zhu K.-L."/>
            <person name="Du Z.-J."/>
            <person name="Liang Q.-Y."/>
        </authorList>
    </citation>
    <scope>NUCLEOTIDE SEQUENCE [LARGE SCALE GENOMIC DNA]</scope>
    <source>
        <strain evidence="2 3">A346</strain>
    </source>
</reference>
<organism evidence="2 3">
    <name type="scientific">Marinobacterium weihaiense</name>
    <dbReference type="NCBI Taxonomy" id="2851016"/>
    <lineage>
        <taxon>Bacteria</taxon>
        <taxon>Pseudomonadati</taxon>
        <taxon>Pseudomonadota</taxon>
        <taxon>Gammaproteobacteria</taxon>
        <taxon>Oceanospirillales</taxon>
        <taxon>Oceanospirillaceae</taxon>
        <taxon>Marinobacterium</taxon>
    </lineage>
</organism>
<evidence type="ECO:0000313" key="3">
    <source>
        <dbReference type="Proteomes" id="UP000755551"/>
    </source>
</evidence>
<dbReference type="RefSeq" id="WP_217335307.1">
    <property type="nucleotide sequence ID" value="NZ_JAHQZT010000013.1"/>
</dbReference>
<dbReference type="EMBL" id="JAHQZT010000013">
    <property type="protein sequence ID" value="MBV0933900.1"/>
    <property type="molecule type" value="Genomic_DNA"/>
</dbReference>
<dbReference type="Proteomes" id="UP000755551">
    <property type="component" value="Unassembled WGS sequence"/>
</dbReference>
<accession>A0ABS6MCJ9</accession>
<dbReference type="CDD" id="cd06981">
    <property type="entry name" value="cupin_reut_a1446"/>
    <property type="match status" value="1"/>
</dbReference>
<evidence type="ECO:0000259" key="1">
    <source>
        <dbReference type="Pfam" id="PF07883"/>
    </source>
</evidence>
<feature type="domain" description="Cupin type-2" evidence="1">
    <location>
        <begin position="49"/>
        <end position="106"/>
    </location>
</feature>
<dbReference type="Pfam" id="PF07883">
    <property type="entry name" value="Cupin_2"/>
    <property type="match status" value="1"/>
</dbReference>
<evidence type="ECO:0000313" key="2">
    <source>
        <dbReference type="EMBL" id="MBV0933900.1"/>
    </source>
</evidence>